<dbReference type="EMBL" id="FNRA01000008">
    <property type="protein sequence ID" value="SEB00349.1"/>
    <property type="molecule type" value="Genomic_DNA"/>
</dbReference>
<protein>
    <submittedName>
        <fullName evidence="9">Outer membrane protein</fullName>
    </submittedName>
</protein>
<feature type="signal peptide" evidence="8">
    <location>
        <begin position="1"/>
        <end position="23"/>
    </location>
</feature>
<keyword evidence="8" id="KW-0732">Signal</keyword>
<dbReference type="GO" id="GO:0009279">
    <property type="term" value="C:cell outer membrane"/>
    <property type="evidence" value="ECO:0007669"/>
    <property type="project" value="UniProtKB-SubCell"/>
</dbReference>
<dbReference type="Proteomes" id="UP000198850">
    <property type="component" value="Unassembled WGS sequence"/>
</dbReference>
<keyword evidence="7" id="KW-0998">Cell outer membrane</keyword>
<evidence type="ECO:0000256" key="7">
    <source>
        <dbReference type="ARBA" id="ARBA00023237"/>
    </source>
</evidence>
<dbReference type="InterPro" id="IPR051906">
    <property type="entry name" value="TolC-like"/>
</dbReference>
<dbReference type="RefSeq" id="WP_090557957.1">
    <property type="nucleotide sequence ID" value="NZ_FNRA01000008.1"/>
</dbReference>
<dbReference type="InterPro" id="IPR003423">
    <property type="entry name" value="OMP_efflux"/>
</dbReference>
<keyword evidence="4" id="KW-1134">Transmembrane beta strand</keyword>
<accession>A0A1H4FSM5</accession>
<sequence>MLNLTIKSLLLLFLSFSCIRGFSQDTTGKSVPPIWDLETCLQYAKSNNITLKNLRLDTKSAEQDKLLAKSAVLPDLYGSGSLSYNHYNRNTNGSTSAINSSGSYGLSSAWTLYQGGYLKTDIKQKDLSVQSANYNVLVSENDITLQITQAYLNILVDKESIIYNKDLVKTSTAQLAQAQRRFDAGTVAKKVVIQFDAQLATDRYNLTAAENAERQDKITLRQLLQLGDARDFDVLKPDTVLSDAPIPSLMTVQKYALENRPEVKGAELAVRIADLDLTKAKSGYLPTLSLGAGIGTSFANDPTYNTFRQFDNNFYQQAGLTLTVPIFTKRQNKTNVAKARIAIDQSRNTLENTKTTLALTTEKAYITVQNSKTQFTSATEQLKYNQELYRISNEELRIGTANVYDFYQQRNLYVQALQSFIQAKYNAALAARIYEFYLGVPIKL</sequence>
<evidence type="ECO:0000313" key="9">
    <source>
        <dbReference type="EMBL" id="SEB00349.1"/>
    </source>
</evidence>
<keyword evidence="6" id="KW-0472">Membrane</keyword>
<dbReference type="GO" id="GO:0015562">
    <property type="term" value="F:efflux transmembrane transporter activity"/>
    <property type="evidence" value="ECO:0007669"/>
    <property type="project" value="InterPro"/>
</dbReference>
<keyword evidence="5" id="KW-0812">Transmembrane</keyword>
<dbReference type="PROSITE" id="PS51257">
    <property type="entry name" value="PROKAR_LIPOPROTEIN"/>
    <property type="match status" value="1"/>
</dbReference>
<evidence type="ECO:0000256" key="3">
    <source>
        <dbReference type="ARBA" id="ARBA00022448"/>
    </source>
</evidence>
<dbReference type="OrthoDB" id="9811587at2"/>
<dbReference type="SUPFAM" id="SSF56954">
    <property type="entry name" value="Outer membrane efflux proteins (OEP)"/>
    <property type="match status" value="1"/>
</dbReference>
<comment type="similarity">
    <text evidence="2">Belongs to the outer membrane factor (OMF) (TC 1.B.17) family.</text>
</comment>
<evidence type="ECO:0000313" key="10">
    <source>
        <dbReference type="Proteomes" id="UP000198850"/>
    </source>
</evidence>
<name>A0A1H4FSM5_9SPHI</name>
<dbReference type="GO" id="GO:1990281">
    <property type="term" value="C:efflux pump complex"/>
    <property type="evidence" value="ECO:0007669"/>
    <property type="project" value="TreeGrafter"/>
</dbReference>
<dbReference type="PANTHER" id="PTHR30026:SF20">
    <property type="entry name" value="OUTER MEMBRANE PROTEIN TOLC"/>
    <property type="match status" value="1"/>
</dbReference>
<dbReference type="PANTHER" id="PTHR30026">
    <property type="entry name" value="OUTER MEMBRANE PROTEIN TOLC"/>
    <property type="match status" value="1"/>
</dbReference>
<dbReference type="GO" id="GO:0015288">
    <property type="term" value="F:porin activity"/>
    <property type="evidence" value="ECO:0007669"/>
    <property type="project" value="TreeGrafter"/>
</dbReference>
<keyword evidence="3" id="KW-0813">Transport</keyword>
<evidence type="ECO:0000256" key="4">
    <source>
        <dbReference type="ARBA" id="ARBA00022452"/>
    </source>
</evidence>
<evidence type="ECO:0000256" key="1">
    <source>
        <dbReference type="ARBA" id="ARBA00004442"/>
    </source>
</evidence>
<keyword evidence="10" id="KW-1185">Reference proteome</keyword>
<dbReference type="STRING" id="425514.SAMN05443550_108112"/>
<feature type="chain" id="PRO_5011456621" evidence="8">
    <location>
        <begin position="24"/>
        <end position="444"/>
    </location>
</feature>
<evidence type="ECO:0000256" key="6">
    <source>
        <dbReference type="ARBA" id="ARBA00023136"/>
    </source>
</evidence>
<evidence type="ECO:0000256" key="2">
    <source>
        <dbReference type="ARBA" id="ARBA00007613"/>
    </source>
</evidence>
<organism evidence="9 10">
    <name type="scientific">Pedobacter hartonius</name>
    <dbReference type="NCBI Taxonomy" id="425514"/>
    <lineage>
        <taxon>Bacteria</taxon>
        <taxon>Pseudomonadati</taxon>
        <taxon>Bacteroidota</taxon>
        <taxon>Sphingobacteriia</taxon>
        <taxon>Sphingobacteriales</taxon>
        <taxon>Sphingobacteriaceae</taxon>
        <taxon>Pedobacter</taxon>
    </lineage>
</organism>
<comment type="subcellular location">
    <subcellularLocation>
        <location evidence="1">Cell outer membrane</location>
    </subcellularLocation>
</comment>
<gene>
    <name evidence="9" type="ORF">SAMN05443550_108112</name>
</gene>
<dbReference type="Pfam" id="PF02321">
    <property type="entry name" value="OEP"/>
    <property type="match status" value="2"/>
</dbReference>
<proteinExistence type="inferred from homology"/>
<reference evidence="9 10" key="1">
    <citation type="submission" date="2016-10" db="EMBL/GenBank/DDBJ databases">
        <authorList>
            <person name="de Groot N.N."/>
        </authorList>
    </citation>
    <scope>NUCLEOTIDE SEQUENCE [LARGE SCALE GENOMIC DNA]</scope>
    <source>
        <strain evidence="9 10">DSM 19033</strain>
    </source>
</reference>
<dbReference type="Gene3D" id="1.20.1600.10">
    <property type="entry name" value="Outer membrane efflux proteins (OEP)"/>
    <property type="match status" value="1"/>
</dbReference>
<dbReference type="AlphaFoldDB" id="A0A1H4FSM5"/>
<evidence type="ECO:0000256" key="5">
    <source>
        <dbReference type="ARBA" id="ARBA00022692"/>
    </source>
</evidence>
<evidence type="ECO:0000256" key="8">
    <source>
        <dbReference type="SAM" id="SignalP"/>
    </source>
</evidence>